<keyword evidence="3" id="KW-1185">Reference proteome</keyword>
<comment type="caution">
    <text evidence="2">The sequence shown here is derived from an EMBL/GenBank/DDBJ whole genome shotgun (WGS) entry which is preliminary data.</text>
</comment>
<evidence type="ECO:0000313" key="3">
    <source>
        <dbReference type="Proteomes" id="UP000467700"/>
    </source>
</evidence>
<protein>
    <submittedName>
        <fullName evidence="2">Uncharacterized protein</fullName>
    </submittedName>
</protein>
<proteinExistence type="predicted"/>
<dbReference type="EMBL" id="CACVBS010000036">
    <property type="protein sequence ID" value="CAA7262729.1"/>
    <property type="molecule type" value="Genomic_DNA"/>
</dbReference>
<reference evidence="2 3" key="1">
    <citation type="submission" date="2020-01" db="EMBL/GenBank/DDBJ databases">
        <authorList>
            <person name="Gupta K D."/>
        </authorList>
    </citation>
    <scope>NUCLEOTIDE SEQUENCE [LARGE SCALE GENOMIC DNA]</scope>
</reference>
<accession>A0A8S0XHK8</accession>
<keyword evidence="1" id="KW-0732">Signal</keyword>
<dbReference type="Proteomes" id="UP000467700">
    <property type="component" value="Unassembled WGS sequence"/>
</dbReference>
<feature type="signal peptide" evidence="1">
    <location>
        <begin position="1"/>
        <end position="19"/>
    </location>
</feature>
<evidence type="ECO:0000313" key="2">
    <source>
        <dbReference type="EMBL" id="CAA7262729.1"/>
    </source>
</evidence>
<dbReference type="OrthoDB" id="2972664at2759"/>
<organism evidence="2 3">
    <name type="scientific">Cyclocybe aegerita</name>
    <name type="common">Black poplar mushroom</name>
    <name type="synonym">Agrocybe aegerita</name>
    <dbReference type="NCBI Taxonomy" id="1973307"/>
    <lineage>
        <taxon>Eukaryota</taxon>
        <taxon>Fungi</taxon>
        <taxon>Dikarya</taxon>
        <taxon>Basidiomycota</taxon>
        <taxon>Agaricomycotina</taxon>
        <taxon>Agaricomycetes</taxon>
        <taxon>Agaricomycetidae</taxon>
        <taxon>Agaricales</taxon>
        <taxon>Agaricineae</taxon>
        <taxon>Bolbitiaceae</taxon>
        <taxon>Cyclocybe</taxon>
    </lineage>
</organism>
<sequence length="142" mass="15260">MLFVFTIIATLVTFSLATAISIPGVGELDAEKDLAQYNACVEAVEADPDTFVGIRYGSGSPETVVYSQCVPWRKNGAIITNAVFCRPATCYVFSDKECKTGPSIPFNVIVPVPFDFLNTADFVEYLGQSAYCSPNGLGTLIP</sequence>
<name>A0A8S0XHK8_CYCAE</name>
<feature type="chain" id="PRO_5035728722" evidence="1">
    <location>
        <begin position="20"/>
        <end position="142"/>
    </location>
</feature>
<evidence type="ECO:0000256" key="1">
    <source>
        <dbReference type="SAM" id="SignalP"/>
    </source>
</evidence>
<dbReference type="AlphaFoldDB" id="A0A8S0XHK8"/>
<gene>
    <name evidence="2" type="ORF">AAE3_LOCUS4624</name>
</gene>